<dbReference type="GO" id="GO:0005634">
    <property type="term" value="C:nucleus"/>
    <property type="evidence" value="ECO:0007669"/>
    <property type="project" value="UniProtKB-SubCell"/>
</dbReference>
<dbReference type="Pfam" id="PF03106">
    <property type="entry name" value="WRKY"/>
    <property type="match status" value="1"/>
</dbReference>
<evidence type="ECO:0000256" key="2">
    <source>
        <dbReference type="ARBA" id="ARBA00023015"/>
    </source>
</evidence>
<feature type="domain" description="WRKY" evidence="7">
    <location>
        <begin position="97"/>
        <end position="160"/>
    </location>
</feature>
<keyword evidence="4" id="KW-0804">Transcription</keyword>
<comment type="caution">
    <text evidence="8">The sequence shown here is derived from an EMBL/GenBank/DDBJ whole genome shotgun (WGS) entry which is preliminary data.</text>
</comment>
<dbReference type="InterPro" id="IPR003657">
    <property type="entry name" value="WRKY_dom"/>
</dbReference>
<dbReference type="Proteomes" id="UP000188268">
    <property type="component" value="Unassembled WGS sequence"/>
</dbReference>
<dbReference type="PROSITE" id="PS50811">
    <property type="entry name" value="WRKY"/>
    <property type="match status" value="1"/>
</dbReference>
<protein>
    <submittedName>
        <fullName evidence="8">DNA-binding WRKY</fullName>
    </submittedName>
</protein>
<organism evidence="8 9">
    <name type="scientific">Corchorus capsularis</name>
    <name type="common">Jute</name>
    <dbReference type="NCBI Taxonomy" id="210143"/>
    <lineage>
        <taxon>Eukaryota</taxon>
        <taxon>Viridiplantae</taxon>
        <taxon>Streptophyta</taxon>
        <taxon>Embryophyta</taxon>
        <taxon>Tracheophyta</taxon>
        <taxon>Spermatophyta</taxon>
        <taxon>Magnoliopsida</taxon>
        <taxon>eudicotyledons</taxon>
        <taxon>Gunneridae</taxon>
        <taxon>Pentapetalae</taxon>
        <taxon>rosids</taxon>
        <taxon>malvids</taxon>
        <taxon>Malvales</taxon>
        <taxon>Malvaceae</taxon>
        <taxon>Grewioideae</taxon>
        <taxon>Apeibeae</taxon>
        <taxon>Corchorus</taxon>
    </lineage>
</organism>
<keyword evidence="2" id="KW-0805">Transcription regulation</keyword>
<gene>
    <name evidence="8" type="ORF">CCACVL1_28281</name>
</gene>
<dbReference type="Gene3D" id="2.20.25.80">
    <property type="entry name" value="WRKY domain"/>
    <property type="match status" value="1"/>
</dbReference>
<dbReference type="GO" id="GO:0043565">
    <property type="term" value="F:sequence-specific DNA binding"/>
    <property type="evidence" value="ECO:0007669"/>
    <property type="project" value="InterPro"/>
</dbReference>
<evidence type="ECO:0000259" key="7">
    <source>
        <dbReference type="PROSITE" id="PS50811"/>
    </source>
</evidence>
<dbReference type="OMA" id="IDDGHQW"/>
<dbReference type="Gramene" id="OMO53862">
    <property type="protein sequence ID" value="OMO53862"/>
    <property type="gene ID" value="CCACVL1_28281"/>
</dbReference>
<evidence type="ECO:0000313" key="8">
    <source>
        <dbReference type="EMBL" id="OMO53862.1"/>
    </source>
</evidence>
<dbReference type="SMART" id="SM00774">
    <property type="entry name" value="WRKY"/>
    <property type="match status" value="1"/>
</dbReference>
<evidence type="ECO:0000256" key="5">
    <source>
        <dbReference type="ARBA" id="ARBA00023242"/>
    </source>
</evidence>
<feature type="compositionally biased region" description="Polar residues" evidence="6">
    <location>
        <begin position="214"/>
        <end position="225"/>
    </location>
</feature>
<comment type="subcellular location">
    <subcellularLocation>
        <location evidence="1">Nucleus</location>
    </subcellularLocation>
</comment>
<keyword evidence="9" id="KW-1185">Reference proteome</keyword>
<dbReference type="OrthoDB" id="2021064at2759"/>
<evidence type="ECO:0000256" key="1">
    <source>
        <dbReference type="ARBA" id="ARBA00004123"/>
    </source>
</evidence>
<dbReference type="EMBL" id="AWWV01015120">
    <property type="protein sequence ID" value="OMO53862.1"/>
    <property type="molecule type" value="Genomic_DNA"/>
</dbReference>
<dbReference type="InterPro" id="IPR044810">
    <property type="entry name" value="WRKY_plant"/>
</dbReference>
<feature type="region of interest" description="Disordered" evidence="6">
    <location>
        <begin position="208"/>
        <end position="232"/>
    </location>
</feature>
<name>A0A1R3G704_COCAP</name>
<dbReference type="AlphaFoldDB" id="A0A1R3G704"/>
<proteinExistence type="predicted"/>
<dbReference type="GO" id="GO:0003700">
    <property type="term" value="F:DNA-binding transcription factor activity"/>
    <property type="evidence" value="ECO:0007669"/>
    <property type="project" value="InterPro"/>
</dbReference>
<keyword evidence="3 8" id="KW-0238">DNA-binding</keyword>
<evidence type="ECO:0000313" key="9">
    <source>
        <dbReference type="Proteomes" id="UP000188268"/>
    </source>
</evidence>
<accession>A0A1R3G704</accession>
<evidence type="ECO:0000256" key="4">
    <source>
        <dbReference type="ARBA" id="ARBA00023163"/>
    </source>
</evidence>
<dbReference type="PANTHER" id="PTHR31282">
    <property type="entry name" value="WRKY TRANSCRIPTION FACTOR 21-RELATED"/>
    <property type="match status" value="1"/>
</dbReference>
<keyword evidence="5" id="KW-0539">Nucleus</keyword>
<evidence type="ECO:0000256" key="3">
    <source>
        <dbReference type="ARBA" id="ARBA00023125"/>
    </source>
</evidence>
<dbReference type="InterPro" id="IPR036576">
    <property type="entry name" value="WRKY_dom_sf"/>
</dbReference>
<dbReference type="STRING" id="210143.A0A1R3G704"/>
<sequence length="252" mass="28785">MSWDKKRAIEELAKGKDLTNQLRDLLNGSNYLVGSEDLVMKIFNSFSNTLSILRNSSSGDYDEVSQLNPRNNNSYDGRKDRRGCYKRRKCGDSWTRDTLTLFDDGYAWRKYGQKTILNANHSRNYFRCTHKNDQGCQATKQVQQIEDDPPKYRTIYYGHHTCKTLLKASQLILDSTTSNDSSILLSFTNNTKQDDPFFSCFPSPVKQETKESDLQQPASDITCNRSSSSSSDYLLSSPHNVRLISSNHNVVC</sequence>
<reference evidence="8 9" key="1">
    <citation type="submission" date="2013-09" db="EMBL/GenBank/DDBJ databases">
        <title>Corchorus capsularis genome sequencing.</title>
        <authorList>
            <person name="Alam M."/>
            <person name="Haque M.S."/>
            <person name="Islam M.S."/>
            <person name="Emdad E.M."/>
            <person name="Islam M.M."/>
            <person name="Ahmed B."/>
            <person name="Halim A."/>
            <person name="Hossen Q.M.M."/>
            <person name="Hossain M.Z."/>
            <person name="Ahmed R."/>
            <person name="Khan M.M."/>
            <person name="Islam R."/>
            <person name="Rashid M.M."/>
            <person name="Khan S.A."/>
            <person name="Rahman M.S."/>
            <person name="Alam M."/>
        </authorList>
    </citation>
    <scope>NUCLEOTIDE SEQUENCE [LARGE SCALE GENOMIC DNA]</scope>
    <source>
        <strain evidence="9">cv. CVL-1</strain>
        <tissue evidence="8">Whole seedling</tissue>
    </source>
</reference>
<dbReference type="SUPFAM" id="SSF118290">
    <property type="entry name" value="WRKY DNA-binding domain"/>
    <property type="match status" value="1"/>
</dbReference>
<evidence type="ECO:0000256" key="6">
    <source>
        <dbReference type="SAM" id="MobiDB-lite"/>
    </source>
</evidence>